<protein>
    <submittedName>
        <fullName evidence="2">Uncharacterized protein</fullName>
    </submittedName>
</protein>
<keyword evidence="3" id="KW-1185">Reference proteome</keyword>
<dbReference type="EMBL" id="WVHT01000014">
    <property type="protein sequence ID" value="MXV53167.1"/>
    <property type="molecule type" value="Genomic_DNA"/>
</dbReference>
<feature type="transmembrane region" description="Helical" evidence="1">
    <location>
        <begin position="49"/>
        <end position="69"/>
    </location>
</feature>
<sequence>MPVEKTIIFVCAMYCLALAIFHAMFWKLFKWEKDLASLTSANRAIIQILNCRLIYFFLFAAAICILYPVELYTTKLGKAFLSGMSIFWLGRTIEQFIFLRVNSKVVHLLTLVFFIGAVLFILPVFLSNT</sequence>
<accession>A0A7K1YEY7</accession>
<organism evidence="2 3">
    <name type="scientific">Hufsiella arboris</name>
    <dbReference type="NCBI Taxonomy" id="2695275"/>
    <lineage>
        <taxon>Bacteria</taxon>
        <taxon>Pseudomonadati</taxon>
        <taxon>Bacteroidota</taxon>
        <taxon>Sphingobacteriia</taxon>
        <taxon>Sphingobacteriales</taxon>
        <taxon>Sphingobacteriaceae</taxon>
        <taxon>Hufsiella</taxon>
    </lineage>
</organism>
<dbReference type="RefSeq" id="WP_160846344.1">
    <property type="nucleotide sequence ID" value="NZ_WVHT01000014.1"/>
</dbReference>
<keyword evidence="1" id="KW-1133">Transmembrane helix</keyword>
<evidence type="ECO:0000256" key="1">
    <source>
        <dbReference type="SAM" id="Phobius"/>
    </source>
</evidence>
<keyword evidence="1" id="KW-0812">Transmembrane</keyword>
<keyword evidence="1" id="KW-0472">Membrane</keyword>
<evidence type="ECO:0000313" key="3">
    <source>
        <dbReference type="Proteomes" id="UP000466586"/>
    </source>
</evidence>
<gene>
    <name evidence="2" type="ORF">GS399_19550</name>
</gene>
<evidence type="ECO:0000313" key="2">
    <source>
        <dbReference type="EMBL" id="MXV53167.1"/>
    </source>
</evidence>
<dbReference type="AlphaFoldDB" id="A0A7K1YEY7"/>
<name>A0A7K1YEY7_9SPHI</name>
<reference evidence="2 3" key="1">
    <citation type="submission" date="2019-11" db="EMBL/GenBank/DDBJ databases">
        <title>Pedobacter sp. HMF7647 Genome sequencing and assembly.</title>
        <authorList>
            <person name="Kang H."/>
            <person name="Kim H."/>
            <person name="Joh K."/>
        </authorList>
    </citation>
    <scope>NUCLEOTIDE SEQUENCE [LARGE SCALE GENOMIC DNA]</scope>
    <source>
        <strain evidence="2 3">HMF7647</strain>
    </source>
</reference>
<proteinExistence type="predicted"/>
<feature type="transmembrane region" description="Helical" evidence="1">
    <location>
        <begin position="105"/>
        <end position="126"/>
    </location>
</feature>
<feature type="transmembrane region" description="Helical" evidence="1">
    <location>
        <begin position="6"/>
        <end position="29"/>
    </location>
</feature>
<dbReference type="Proteomes" id="UP000466586">
    <property type="component" value="Unassembled WGS sequence"/>
</dbReference>
<comment type="caution">
    <text evidence="2">The sequence shown here is derived from an EMBL/GenBank/DDBJ whole genome shotgun (WGS) entry which is preliminary data.</text>
</comment>